<comment type="caution">
    <text evidence="3">The sequence shown here is derived from an EMBL/GenBank/DDBJ whole genome shotgun (WGS) entry which is preliminary data.</text>
</comment>
<feature type="transmembrane region" description="Helical" evidence="1">
    <location>
        <begin position="123"/>
        <end position="143"/>
    </location>
</feature>
<feature type="transmembrane region" description="Helical" evidence="1">
    <location>
        <begin position="221"/>
        <end position="243"/>
    </location>
</feature>
<feature type="transmembrane region" description="Helical" evidence="1">
    <location>
        <begin position="423"/>
        <end position="445"/>
    </location>
</feature>
<dbReference type="AlphaFoldDB" id="A0A1Z5JTT9"/>
<evidence type="ECO:0000313" key="3">
    <source>
        <dbReference type="EMBL" id="GAX17430.1"/>
    </source>
</evidence>
<dbReference type="EMBL" id="BDSP01000117">
    <property type="protein sequence ID" value="GAX17430.1"/>
    <property type="molecule type" value="Genomic_DNA"/>
</dbReference>
<evidence type="ECO:0000256" key="2">
    <source>
        <dbReference type="SAM" id="SignalP"/>
    </source>
</evidence>
<dbReference type="InParanoid" id="A0A1Z5JTT9"/>
<feature type="transmembrane region" description="Helical" evidence="1">
    <location>
        <begin position="96"/>
        <end position="117"/>
    </location>
</feature>
<dbReference type="PANTHER" id="PTHR34289">
    <property type="entry name" value="PROTEIN, PUTATIVE (DUF819)-RELATED"/>
    <property type="match status" value="1"/>
</dbReference>
<evidence type="ECO:0008006" key="5">
    <source>
        <dbReference type="Google" id="ProtNLM"/>
    </source>
</evidence>
<reference evidence="3 4" key="1">
    <citation type="journal article" date="2015" name="Plant Cell">
        <title>Oil accumulation by the oleaginous diatom Fistulifera solaris as revealed by the genome and transcriptome.</title>
        <authorList>
            <person name="Tanaka T."/>
            <person name="Maeda Y."/>
            <person name="Veluchamy A."/>
            <person name="Tanaka M."/>
            <person name="Abida H."/>
            <person name="Marechal E."/>
            <person name="Bowler C."/>
            <person name="Muto M."/>
            <person name="Sunaga Y."/>
            <person name="Tanaka M."/>
            <person name="Yoshino T."/>
            <person name="Taniguchi T."/>
            <person name="Fukuda Y."/>
            <person name="Nemoto M."/>
            <person name="Matsumoto M."/>
            <person name="Wong P.S."/>
            <person name="Aburatani S."/>
            <person name="Fujibuchi W."/>
        </authorList>
    </citation>
    <scope>NUCLEOTIDE SEQUENCE [LARGE SCALE GENOMIC DNA]</scope>
    <source>
        <strain evidence="3 4">JPCC DA0580</strain>
    </source>
</reference>
<feature type="transmembrane region" description="Helical" evidence="1">
    <location>
        <begin position="297"/>
        <end position="314"/>
    </location>
</feature>
<dbReference type="Pfam" id="PF05684">
    <property type="entry name" value="DUF819"/>
    <property type="match status" value="1"/>
</dbReference>
<name>A0A1Z5JTT9_FISSO</name>
<evidence type="ECO:0000256" key="1">
    <source>
        <dbReference type="SAM" id="Phobius"/>
    </source>
</evidence>
<keyword evidence="1" id="KW-1133">Transmembrane helix</keyword>
<feature type="transmembrane region" description="Helical" evidence="1">
    <location>
        <begin position="326"/>
        <end position="347"/>
    </location>
</feature>
<evidence type="ECO:0000313" key="4">
    <source>
        <dbReference type="Proteomes" id="UP000198406"/>
    </source>
</evidence>
<feature type="signal peptide" evidence="2">
    <location>
        <begin position="1"/>
        <end position="24"/>
    </location>
</feature>
<proteinExistence type="predicted"/>
<keyword evidence="1" id="KW-0812">Transmembrane</keyword>
<dbReference type="PANTHER" id="PTHR34289:SF8">
    <property type="entry name" value="DUF819 DOMAIN-CONTAINING PROTEIN"/>
    <property type="match status" value="1"/>
</dbReference>
<keyword evidence="2" id="KW-0732">Signal</keyword>
<dbReference type="InterPro" id="IPR008537">
    <property type="entry name" value="DUF819"/>
</dbReference>
<gene>
    <name evidence="3" type="ORF">FisN_5Hh078</name>
</gene>
<dbReference type="OrthoDB" id="45797at2759"/>
<feature type="transmembrane region" description="Helical" evidence="1">
    <location>
        <begin position="359"/>
        <end position="381"/>
    </location>
</feature>
<sequence length="447" mass="47078">MKRRQRYFVFLLSLLTLKWRNAEALLTFPMTPRFNKQNNLQLRNFHRIQTRQLTTLSLNSPFPLVPANDEWGNWAALCSTAALSQVLGTKTRIGRLLGAPVTAMALSFFMASIGILQPGGTPAARALQLLSLQLATPLILLGADLRDAMQRCGPLFLSFMVASVATLAASFVGWTVSGSMLTAALGRDGLVIAAALLAKNIGGGINYVAVCRTLNASPTAVAAGLCVDNIFALIYFPVTSILANGKPDVETNTDKDSSQSDFAAVADAPVTVQSISNTLCLAAVLLWLGERIGGPSGALPVCTLLTVAFASWAPREKVMRPIQPTANCLGLACLYLFFATAGAPGLAVAESVKASLLPLTLFLSMLYAIHGAILFAGYLLLHQFSSAFVPQRLLVASSAAIGGPATAVALAEAAGWKSLAVPSILVGNIGYAIATFCALAFHSLLNR</sequence>
<feature type="chain" id="PRO_5013278167" description="DUF819 domain-containing protein" evidence="2">
    <location>
        <begin position="25"/>
        <end position="447"/>
    </location>
</feature>
<keyword evidence="1" id="KW-0472">Membrane</keyword>
<protein>
    <recommendedName>
        <fullName evidence="5">DUF819 domain-containing protein</fullName>
    </recommendedName>
</protein>
<feature type="transmembrane region" description="Helical" evidence="1">
    <location>
        <begin position="393"/>
        <end position="411"/>
    </location>
</feature>
<organism evidence="3 4">
    <name type="scientific">Fistulifera solaris</name>
    <name type="common">Oleaginous diatom</name>
    <dbReference type="NCBI Taxonomy" id="1519565"/>
    <lineage>
        <taxon>Eukaryota</taxon>
        <taxon>Sar</taxon>
        <taxon>Stramenopiles</taxon>
        <taxon>Ochrophyta</taxon>
        <taxon>Bacillariophyta</taxon>
        <taxon>Bacillariophyceae</taxon>
        <taxon>Bacillariophycidae</taxon>
        <taxon>Naviculales</taxon>
        <taxon>Naviculaceae</taxon>
        <taxon>Fistulifera</taxon>
    </lineage>
</organism>
<feature type="transmembrane region" description="Helical" evidence="1">
    <location>
        <begin position="189"/>
        <end position="209"/>
    </location>
</feature>
<feature type="transmembrane region" description="Helical" evidence="1">
    <location>
        <begin position="155"/>
        <end position="177"/>
    </location>
</feature>
<keyword evidence="4" id="KW-1185">Reference proteome</keyword>
<accession>A0A1Z5JTT9</accession>
<dbReference type="Proteomes" id="UP000198406">
    <property type="component" value="Unassembled WGS sequence"/>
</dbReference>